<dbReference type="EMBL" id="JANUGX010000026">
    <property type="protein sequence ID" value="MCS0591369.1"/>
    <property type="molecule type" value="Genomic_DNA"/>
</dbReference>
<proteinExistence type="predicted"/>
<dbReference type="PANTHER" id="PTHR36195:SF4">
    <property type="entry name" value="DOMAIN PROTEIN, PUTATIVE (AFU_ORTHOLOGUE AFUA_5G01990)-RELATED"/>
    <property type="match status" value="1"/>
</dbReference>
<gene>
    <name evidence="2" type="ORF">NX782_19450</name>
</gene>
<accession>A0ABT2AAX7</accession>
<dbReference type="CDD" id="cd08152">
    <property type="entry name" value="y4iL_like"/>
    <property type="match status" value="1"/>
</dbReference>
<dbReference type="RefSeq" id="WP_258847139.1">
    <property type="nucleotide sequence ID" value="NZ_JANUGX010000026.1"/>
</dbReference>
<evidence type="ECO:0000313" key="2">
    <source>
        <dbReference type="EMBL" id="MCS0591369.1"/>
    </source>
</evidence>
<dbReference type="Proteomes" id="UP001205560">
    <property type="component" value="Unassembled WGS sequence"/>
</dbReference>
<reference evidence="2 3" key="1">
    <citation type="submission" date="2022-08" db="EMBL/GenBank/DDBJ databases">
        <title>Reclassification of Massilia species as members of the genera Telluria, Duganella, Pseudoduganella, Mokoshia gen. nov. and Zemynaea gen. nov. using orthogonal and non-orthogonal genome-based approaches.</title>
        <authorList>
            <person name="Bowman J.P."/>
        </authorList>
    </citation>
    <scope>NUCLEOTIDE SEQUENCE [LARGE SCALE GENOMIC DNA]</scope>
    <source>
        <strain evidence="2 3">LMG 28164</strain>
    </source>
</reference>
<comment type="caution">
    <text evidence="2">The sequence shown here is derived from an EMBL/GenBank/DDBJ whole genome shotgun (WGS) entry which is preliminary data.</text>
</comment>
<dbReference type="PROSITE" id="PS51402">
    <property type="entry name" value="CATALASE_3"/>
    <property type="match status" value="1"/>
</dbReference>
<comment type="function">
    <text evidence="1">Decomposes hydrogen peroxide into water and oxygen; serves to protect cells from the toxic effects of hydrogen peroxide.</text>
</comment>
<organism evidence="2 3">
    <name type="scientific">Massilia norwichensis</name>
    <dbReference type="NCBI Taxonomy" id="1442366"/>
    <lineage>
        <taxon>Bacteria</taxon>
        <taxon>Pseudomonadati</taxon>
        <taxon>Pseudomonadota</taxon>
        <taxon>Betaproteobacteria</taxon>
        <taxon>Burkholderiales</taxon>
        <taxon>Oxalobacteraceae</taxon>
        <taxon>Telluria group</taxon>
        <taxon>Massilia</taxon>
    </lineage>
</organism>
<name>A0ABT2AAX7_9BURK</name>
<dbReference type="InterPro" id="IPR018028">
    <property type="entry name" value="Catalase"/>
</dbReference>
<dbReference type="InterPro" id="IPR020835">
    <property type="entry name" value="Catalase_sf"/>
</dbReference>
<keyword evidence="3" id="KW-1185">Reference proteome</keyword>
<evidence type="ECO:0000256" key="1">
    <source>
        <dbReference type="ARBA" id="ARBA00002974"/>
    </source>
</evidence>
<evidence type="ECO:0000313" key="3">
    <source>
        <dbReference type="Proteomes" id="UP001205560"/>
    </source>
</evidence>
<dbReference type="PANTHER" id="PTHR36195">
    <property type="entry name" value="DOMAIN PROTEIN, PUTATIVE (AFU_ORTHOLOGUE AFUA_5G01990)-RELATED-RELATED"/>
    <property type="match status" value="1"/>
</dbReference>
<protein>
    <submittedName>
        <fullName evidence="2">Catalase family protein</fullName>
    </submittedName>
</protein>
<dbReference type="SUPFAM" id="SSF56634">
    <property type="entry name" value="Heme-dependent catalase-like"/>
    <property type="match status" value="1"/>
</dbReference>
<sequence length="371" mass="40121">MNAPADIRPIPYSPAVEVPEEKEAETAFELKDTMHGISLKTYEDSGHAIRSVHAKTHGLLVGELTVIDGLPPAYAQGLFAEAGSYPVVLRLSTTPGDILSDDVSTPRGMALKVIGVPGARVDGSENDSTQDFVLVNGPVFSAPNAQKFAGSAKLLAATTDKAPNLKRLFSAVARGAEKAVEAVGGESVTLKSLGGHPETNPLGETYFSQVPILYGDYMAKVSVAPVSESLTALKDAPVDLKAKPDGLRDAVVDYFAGSSGEWELRIQLCTDLDKMPIEDASVEWPQELSPYVAVARLKVEPQPAWSEERAKRIDEGMQFNPWHALAAHRPLGSVMRVRKEVYAMSKRFRAERNGVEIAEPRDINFIMEKQG</sequence>
<dbReference type="Gene3D" id="2.40.180.10">
    <property type="entry name" value="Catalase core domain"/>
    <property type="match status" value="1"/>
</dbReference>